<dbReference type="Pfam" id="PF06779">
    <property type="entry name" value="MFS_4"/>
    <property type="match status" value="1"/>
</dbReference>
<feature type="transmembrane region" description="Helical" evidence="1">
    <location>
        <begin position="298"/>
        <end position="315"/>
    </location>
</feature>
<dbReference type="InterPro" id="IPR036259">
    <property type="entry name" value="MFS_trans_sf"/>
</dbReference>
<feature type="transmembrane region" description="Helical" evidence="1">
    <location>
        <begin position="176"/>
        <end position="196"/>
    </location>
</feature>
<dbReference type="RefSeq" id="WP_150375076.1">
    <property type="nucleotide sequence ID" value="NZ_CP044067.1"/>
</dbReference>
<dbReference type="Gene3D" id="1.20.1250.20">
    <property type="entry name" value="MFS general substrate transporter like domains"/>
    <property type="match status" value="2"/>
</dbReference>
<dbReference type="GO" id="GO:0005886">
    <property type="term" value="C:plasma membrane"/>
    <property type="evidence" value="ECO:0007669"/>
    <property type="project" value="TreeGrafter"/>
</dbReference>
<keyword evidence="1" id="KW-0472">Membrane</keyword>
<feature type="transmembrane region" description="Helical" evidence="1">
    <location>
        <begin position="20"/>
        <end position="41"/>
    </location>
</feature>
<dbReference type="PANTHER" id="PTHR23537:SF1">
    <property type="entry name" value="SUGAR TRANSPORTER"/>
    <property type="match status" value="1"/>
</dbReference>
<dbReference type="PANTHER" id="PTHR23537">
    <property type="match status" value="1"/>
</dbReference>
<keyword evidence="1" id="KW-0812">Transmembrane</keyword>
<proteinExistence type="predicted"/>
<evidence type="ECO:0000313" key="3">
    <source>
        <dbReference type="Proteomes" id="UP000322822"/>
    </source>
</evidence>
<reference evidence="2 3" key="1">
    <citation type="submission" date="2019-09" db="EMBL/GenBank/DDBJ databases">
        <title>FDA dAtabase for Regulatory Grade micrObial Sequences (FDA-ARGOS): Supporting development and validation of Infectious Disease Dx tests.</title>
        <authorList>
            <person name="Sciortino C."/>
            <person name="Tallon L."/>
            <person name="Sadzewicz L."/>
            <person name="Vavikolanu K."/>
            <person name="Mehta A."/>
            <person name="Aluvathingal J."/>
            <person name="Nadendla S."/>
            <person name="Nandy P."/>
            <person name="Geyer C."/>
            <person name="Yan Y."/>
            <person name="Sichtig H."/>
        </authorList>
    </citation>
    <scope>NUCLEOTIDE SEQUENCE [LARGE SCALE GENOMIC DNA]</scope>
    <source>
        <strain evidence="2 3">FDAARGOS_664</strain>
    </source>
</reference>
<organism evidence="2 3">
    <name type="scientific">Cupriavidus pauculus</name>
    <dbReference type="NCBI Taxonomy" id="82633"/>
    <lineage>
        <taxon>Bacteria</taxon>
        <taxon>Pseudomonadati</taxon>
        <taxon>Pseudomonadota</taxon>
        <taxon>Betaproteobacteria</taxon>
        <taxon>Burkholderiales</taxon>
        <taxon>Burkholderiaceae</taxon>
        <taxon>Cupriavidus</taxon>
    </lineage>
</organism>
<name>A0A5P2HAI8_9BURK</name>
<dbReference type="EMBL" id="CP044067">
    <property type="protein sequence ID" value="QET05016.1"/>
    <property type="molecule type" value="Genomic_DNA"/>
</dbReference>
<dbReference type="Proteomes" id="UP000322822">
    <property type="component" value="Chromosome 2"/>
</dbReference>
<protein>
    <submittedName>
        <fullName evidence="2">YbfB/YjiJ family MFS transporter</fullName>
    </submittedName>
</protein>
<dbReference type="OrthoDB" id="9797953at2"/>
<dbReference type="SUPFAM" id="SSF103473">
    <property type="entry name" value="MFS general substrate transporter"/>
    <property type="match status" value="1"/>
</dbReference>
<feature type="transmembrane region" description="Helical" evidence="1">
    <location>
        <begin position="232"/>
        <end position="257"/>
    </location>
</feature>
<keyword evidence="1" id="KW-1133">Transmembrane helix</keyword>
<feature type="transmembrane region" description="Helical" evidence="1">
    <location>
        <begin position="61"/>
        <end position="80"/>
    </location>
</feature>
<accession>A0A5P2HAI8</accession>
<gene>
    <name evidence="2" type="ORF">FOB72_23450</name>
</gene>
<evidence type="ECO:0000256" key="1">
    <source>
        <dbReference type="SAM" id="Phobius"/>
    </source>
</evidence>
<feature type="transmembrane region" description="Helical" evidence="1">
    <location>
        <begin position="87"/>
        <end position="106"/>
    </location>
</feature>
<feature type="transmembrane region" description="Helical" evidence="1">
    <location>
        <begin position="321"/>
        <end position="340"/>
    </location>
</feature>
<feature type="transmembrane region" description="Helical" evidence="1">
    <location>
        <begin position="381"/>
        <end position="404"/>
    </location>
</feature>
<sequence length="411" mass="42019">MAIARAVEGADGARPVTGPWTVAVAGLVCLAVSLGIGRFAFTPLLPMMLHDGTVTLSQGGALATANYAGYLAGSLLGLVWRTESARTARYALVLTVLLTFAMALPGSLALWMLWRALAGMASALVMIHATAWCMQGLTGLGRPTWIGLMFCGTGVGIVLTGTPAFAMAAMHWSARQGWACFAGVGAVLVAAIWRVLTPWPTGVGTRPGDGPGDGAGDGAGDGGSAPWLAPRALALTAAYGLAGFGYIITATFLPVIARQAMPGSIWVDLFWPLFGVGVTIGAALVTRVGSHRDNWRMLAGLYLTQAVGVALAAAWQSTNGLALSSVLVGLPFTALIAVSMREAHRLAGPRSPTLISLMTAIYAVGQIAGPPLAATTVARTGSFGVSLSIAAGALTVGAMICFAMRARGPRC</sequence>
<feature type="transmembrane region" description="Helical" evidence="1">
    <location>
        <begin position="269"/>
        <end position="286"/>
    </location>
</feature>
<evidence type="ECO:0000313" key="2">
    <source>
        <dbReference type="EMBL" id="QET05016.1"/>
    </source>
</evidence>
<dbReference type="AlphaFoldDB" id="A0A5P2HAI8"/>
<feature type="transmembrane region" description="Helical" evidence="1">
    <location>
        <begin position="352"/>
        <end position="369"/>
    </location>
</feature>
<dbReference type="InterPro" id="IPR010645">
    <property type="entry name" value="MFS_4"/>
</dbReference>
<feature type="transmembrane region" description="Helical" evidence="1">
    <location>
        <begin position="145"/>
        <end position="170"/>
    </location>
</feature>